<evidence type="ECO:0000259" key="5">
    <source>
        <dbReference type="PROSITE" id="PS50893"/>
    </source>
</evidence>
<dbReference type="AlphaFoldDB" id="A0A2W5ED34"/>
<gene>
    <name evidence="6" type="ORF">DI598_19975</name>
</gene>
<dbReference type="Gene3D" id="3.40.50.300">
    <property type="entry name" value="P-loop containing nucleotide triphosphate hydrolases"/>
    <property type="match status" value="1"/>
</dbReference>
<dbReference type="SUPFAM" id="SSF52540">
    <property type="entry name" value="P-loop containing nucleoside triphosphate hydrolases"/>
    <property type="match status" value="1"/>
</dbReference>
<feature type="non-terminal residue" evidence="6">
    <location>
        <position position="199"/>
    </location>
</feature>
<dbReference type="PANTHER" id="PTHR43335:SF4">
    <property type="entry name" value="ABC TRANSPORTER, ATP-BINDING PROTEIN"/>
    <property type="match status" value="1"/>
</dbReference>
<dbReference type="Proteomes" id="UP000249645">
    <property type="component" value="Unassembled WGS sequence"/>
</dbReference>
<dbReference type="Pfam" id="PF00005">
    <property type="entry name" value="ABC_tran"/>
    <property type="match status" value="1"/>
</dbReference>
<comment type="caution">
    <text evidence="6">The sequence shown here is derived from an EMBL/GenBank/DDBJ whole genome shotgun (WGS) entry which is preliminary data.</text>
</comment>
<organism evidence="6 7">
    <name type="scientific">Pseudopedobacter saltans</name>
    <dbReference type="NCBI Taxonomy" id="151895"/>
    <lineage>
        <taxon>Bacteria</taxon>
        <taxon>Pseudomonadati</taxon>
        <taxon>Bacteroidota</taxon>
        <taxon>Sphingobacteriia</taxon>
        <taxon>Sphingobacteriales</taxon>
        <taxon>Sphingobacteriaceae</taxon>
        <taxon>Pseudopedobacter</taxon>
    </lineage>
</organism>
<evidence type="ECO:0000256" key="2">
    <source>
        <dbReference type="ARBA" id="ARBA00022448"/>
    </source>
</evidence>
<dbReference type="PROSITE" id="PS00211">
    <property type="entry name" value="ABC_TRANSPORTER_1"/>
    <property type="match status" value="1"/>
</dbReference>
<dbReference type="GO" id="GO:0016887">
    <property type="term" value="F:ATP hydrolysis activity"/>
    <property type="evidence" value="ECO:0007669"/>
    <property type="project" value="InterPro"/>
</dbReference>
<accession>A0A2W5ED34</accession>
<keyword evidence="2" id="KW-0813">Transport</keyword>
<dbReference type="GO" id="GO:0005524">
    <property type="term" value="F:ATP binding"/>
    <property type="evidence" value="ECO:0007669"/>
    <property type="project" value="UniProtKB-KW"/>
</dbReference>
<keyword evidence="3" id="KW-0547">Nucleotide-binding</keyword>
<dbReference type="InterPro" id="IPR027417">
    <property type="entry name" value="P-loop_NTPase"/>
</dbReference>
<dbReference type="PANTHER" id="PTHR43335">
    <property type="entry name" value="ABC TRANSPORTER, ATP-BINDING PROTEIN"/>
    <property type="match status" value="1"/>
</dbReference>
<keyword evidence="4 6" id="KW-0067">ATP-binding</keyword>
<feature type="domain" description="ABC transporter" evidence="5">
    <location>
        <begin position="5"/>
        <end position="195"/>
    </location>
</feature>
<comment type="similarity">
    <text evidence="1">Belongs to the ABC transporter superfamily.</text>
</comment>
<evidence type="ECO:0000256" key="1">
    <source>
        <dbReference type="ARBA" id="ARBA00005417"/>
    </source>
</evidence>
<evidence type="ECO:0000256" key="4">
    <source>
        <dbReference type="ARBA" id="ARBA00022840"/>
    </source>
</evidence>
<sequence>MTKTIEINHLSFSMGNQEILHDVSINVPSQSIYGFIGHNGAGKTTTIKLLLGLLHAPENSIRIFGKDIAKERIDILKNVGSLVEQPAIYPHLTGYENLYNRCILLGLKKKEIDRAAAITQTGTYLDKKAGKYSLGMKQRLGIALSLLNDPELLILDEPTNGLDPSGIHEIRSLLLNLCHQFGKTVFISSHLLSEIEKIV</sequence>
<dbReference type="EMBL" id="QFOI01000670">
    <property type="protein sequence ID" value="PZP39427.1"/>
    <property type="molecule type" value="Genomic_DNA"/>
</dbReference>
<dbReference type="SMART" id="SM00382">
    <property type="entry name" value="AAA"/>
    <property type="match status" value="1"/>
</dbReference>
<evidence type="ECO:0000256" key="3">
    <source>
        <dbReference type="ARBA" id="ARBA00022741"/>
    </source>
</evidence>
<reference evidence="6 7" key="1">
    <citation type="submission" date="2017-11" db="EMBL/GenBank/DDBJ databases">
        <title>Infants hospitalized years apart are colonized by the same room-sourced microbial strains.</title>
        <authorList>
            <person name="Brooks B."/>
            <person name="Olm M.R."/>
            <person name="Firek B.A."/>
            <person name="Baker R."/>
            <person name="Thomas B.C."/>
            <person name="Morowitz M.J."/>
            <person name="Banfield J.F."/>
        </authorList>
    </citation>
    <scope>NUCLEOTIDE SEQUENCE [LARGE SCALE GENOMIC DNA]</scope>
    <source>
        <strain evidence="6">S2_009_000_R2_76</strain>
    </source>
</reference>
<dbReference type="InterPro" id="IPR017871">
    <property type="entry name" value="ABC_transporter-like_CS"/>
</dbReference>
<dbReference type="InterPro" id="IPR003439">
    <property type="entry name" value="ABC_transporter-like_ATP-bd"/>
</dbReference>
<proteinExistence type="inferred from homology"/>
<evidence type="ECO:0000313" key="6">
    <source>
        <dbReference type="EMBL" id="PZP39427.1"/>
    </source>
</evidence>
<dbReference type="PROSITE" id="PS50893">
    <property type="entry name" value="ABC_TRANSPORTER_2"/>
    <property type="match status" value="1"/>
</dbReference>
<protein>
    <submittedName>
        <fullName evidence="6">ABC transporter ATP-binding protein</fullName>
    </submittedName>
</protein>
<dbReference type="InterPro" id="IPR003593">
    <property type="entry name" value="AAA+_ATPase"/>
</dbReference>
<evidence type="ECO:0000313" key="7">
    <source>
        <dbReference type="Proteomes" id="UP000249645"/>
    </source>
</evidence>
<name>A0A2W5ED34_9SPHI</name>